<sequence length="69" mass="8178">MIVNMSRDLIDMADENDSFLKEIGTGDETWYFLNNPQTKRQSSEWEAKTSPWNKKLRLDKSRGKIRRSN</sequence>
<accession>A0A8X6K9S9</accession>
<name>A0A8X6K9S9_TRICU</name>
<evidence type="ECO:0000313" key="2">
    <source>
        <dbReference type="Proteomes" id="UP000887116"/>
    </source>
</evidence>
<comment type="caution">
    <text evidence="1">The sequence shown here is derived from an EMBL/GenBank/DDBJ whole genome shotgun (WGS) entry which is preliminary data.</text>
</comment>
<dbReference type="OrthoDB" id="6433552at2759"/>
<proteinExistence type="predicted"/>
<evidence type="ECO:0000313" key="1">
    <source>
        <dbReference type="EMBL" id="GFQ67009.1"/>
    </source>
</evidence>
<dbReference type="Gene3D" id="3.30.420.10">
    <property type="entry name" value="Ribonuclease H-like superfamily/Ribonuclease H"/>
    <property type="match status" value="1"/>
</dbReference>
<dbReference type="EMBL" id="BMAO01000456">
    <property type="protein sequence ID" value="GFQ67009.1"/>
    <property type="molecule type" value="Genomic_DNA"/>
</dbReference>
<organism evidence="1 2">
    <name type="scientific">Trichonephila clavata</name>
    <name type="common">Joro spider</name>
    <name type="synonym">Nephila clavata</name>
    <dbReference type="NCBI Taxonomy" id="2740835"/>
    <lineage>
        <taxon>Eukaryota</taxon>
        <taxon>Metazoa</taxon>
        <taxon>Ecdysozoa</taxon>
        <taxon>Arthropoda</taxon>
        <taxon>Chelicerata</taxon>
        <taxon>Arachnida</taxon>
        <taxon>Araneae</taxon>
        <taxon>Araneomorphae</taxon>
        <taxon>Entelegynae</taxon>
        <taxon>Araneoidea</taxon>
        <taxon>Nephilidae</taxon>
        <taxon>Trichonephila</taxon>
    </lineage>
</organism>
<dbReference type="AlphaFoldDB" id="A0A8X6K9S9"/>
<dbReference type="Proteomes" id="UP000887116">
    <property type="component" value="Unassembled WGS sequence"/>
</dbReference>
<gene>
    <name evidence="1" type="primary">AVEN_1278_1</name>
    <name evidence="1" type="ORF">TNCT_66691</name>
</gene>
<dbReference type="InterPro" id="IPR036397">
    <property type="entry name" value="RNaseH_sf"/>
</dbReference>
<keyword evidence="2" id="KW-1185">Reference proteome</keyword>
<dbReference type="GO" id="GO:0003676">
    <property type="term" value="F:nucleic acid binding"/>
    <property type="evidence" value="ECO:0007669"/>
    <property type="project" value="InterPro"/>
</dbReference>
<protein>
    <submittedName>
        <fullName evidence="1">Uncharacterized protein</fullName>
    </submittedName>
</protein>
<reference evidence="1" key="1">
    <citation type="submission" date="2020-07" db="EMBL/GenBank/DDBJ databases">
        <title>Multicomponent nature underlies the extraordinary mechanical properties of spider dragline silk.</title>
        <authorList>
            <person name="Kono N."/>
            <person name="Nakamura H."/>
            <person name="Mori M."/>
            <person name="Yoshida Y."/>
            <person name="Ohtoshi R."/>
            <person name="Malay A.D."/>
            <person name="Moran D.A.P."/>
            <person name="Tomita M."/>
            <person name="Numata K."/>
            <person name="Arakawa K."/>
        </authorList>
    </citation>
    <scope>NUCLEOTIDE SEQUENCE</scope>
</reference>